<proteinExistence type="predicted"/>
<protein>
    <submittedName>
        <fullName evidence="2">Uncharacterized protein</fullName>
    </submittedName>
</protein>
<feature type="compositionally biased region" description="Basic and acidic residues" evidence="1">
    <location>
        <begin position="1"/>
        <end position="13"/>
    </location>
</feature>
<keyword evidence="3" id="KW-1185">Reference proteome</keyword>
<evidence type="ECO:0000313" key="2">
    <source>
        <dbReference type="EMBL" id="VEL12753.1"/>
    </source>
</evidence>
<sequence>MDQQREPNTRLPREGMFSLATTASAVGATADGQARAQRVRDTATNNREDSFGKTGPNSQTECVGIGFFGGLAVYGSLVCHLDKRNKPFSAE</sequence>
<feature type="compositionally biased region" description="Basic and acidic residues" evidence="1">
    <location>
        <begin position="38"/>
        <end position="51"/>
    </location>
</feature>
<dbReference type="EMBL" id="CAAALY010015718">
    <property type="protein sequence ID" value="VEL12753.1"/>
    <property type="molecule type" value="Genomic_DNA"/>
</dbReference>
<reference evidence="2" key="1">
    <citation type="submission" date="2018-11" db="EMBL/GenBank/DDBJ databases">
        <authorList>
            <consortium name="Pathogen Informatics"/>
        </authorList>
    </citation>
    <scope>NUCLEOTIDE SEQUENCE</scope>
</reference>
<feature type="region of interest" description="Disordered" evidence="1">
    <location>
        <begin position="1"/>
        <end position="56"/>
    </location>
</feature>
<evidence type="ECO:0000313" key="3">
    <source>
        <dbReference type="Proteomes" id="UP000784294"/>
    </source>
</evidence>
<organism evidence="2 3">
    <name type="scientific">Protopolystoma xenopodis</name>
    <dbReference type="NCBI Taxonomy" id="117903"/>
    <lineage>
        <taxon>Eukaryota</taxon>
        <taxon>Metazoa</taxon>
        <taxon>Spiralia</taxon>
        <taxon>Lophotrochozoa</taxon>
        <taxon>Platyhelminthes</taxon>
        <taxon>Monogenea</taxon>
        <taxon>Polyopisthocotylea</taxon>
        <taxon>Polystomatidea</taxon>
        <taxon>Polystomatidae</taxon>
        <taxon>Protopolystoma</taxon>
    </lineage>
</organism>
<dbReference type="Proteomes" id="UP000784294">
    <property type="component" value="Unassembled WGS sequence"/>
</dbReference>
<comment type="caution">
    <text evidence="2">The sequence shown here is derived from an EMBL/GenBank/DDBJ whole genome shotgun (WGS) entry which is preliminary data.</text>
</comment>
<dbReference type="AlphaFoldDB" id="A0A448WIV9"/>
<accession>A0A448WIV9</accession>
<gene>
    <name evidence="2" type="ORF">PXEA_LOCUS6193</name>
</gene>
<evidence type="ECO:0000256" key="1">
    <source>
        <dbReference type="SAM" id="MobiDB-lite"/>
    </source>
</evidence>
<name>A0A448WIV9_9PLAT</name>